<evidence type="ECO:0000256" key="4">
    <source>
        <dbReference type="ARBA" id="ARBA00022989"/>
    </source>
</evidence>
<name>A0A1M6M475_REIAG</name>
<keyword evidence="3 6" id="KW-0812">Transmembrane</keyword>
<dbReference type="EMBL" id="FRAA01000001">
    <property type="protein sequence ID" value="SHJ78237.1"/>
    <property type="molecule type" value="Genomic_DNA"/>
</dbReference>
<keyword evidence="4 6" id="KW-1133">Transmembrane helix</keyword>
<keyword evidence="8" id="KW-1185">Reference proteome</keyword>
<dbReference type="PANTHER" id="PTHR21716:SF64">
    <property type="entry name" value="AI-2 TRANSPORT PROTEIN TQSA"/>
    <property type="match status" value="1"/>
</dbReference>
<evidence type="ECO:0000313" key="7">
    <source>
        <dbReference type="EMBL" id="SHJ78237.1"/>
    </source>
</evidence>
<gene>
    <name evidence="7" type="ORF">SAMN04488028_1011217</name>
</gene>
<sequence>MENQRNNAIANAANWIIITVTALAVLLYFGNFLKTFAMAVLIWYLIKKLRDTIGLIKVGKIKLPKWLITTLSSVIVFLIIYLIIQIIGSNIRKLTQELPQHSENINIALQYIETQFGIEDLSQNFSKFIEKYQTEMLGYAGSFAGAVGKSLMVIVYVIFLLLEESLFGIKIDKVLKTTQRGTNIQKIGSAITLLFDQYLSVKIFTSFLTGLLSYFALLILGVELAGLWAFLIFLFNFIPTIGSVIATAFPALFALMQNGTMNIFVLVLILVGGIQVLVGSLIEPRIMGEKLNISPLVVILGLGLWGFIWGVIGMLLSVPITATMIIVCSQFENTKPIAILLSKNGDIGLIKKEVEDIEVDENL</sequence>
<dbReference type="GO" id="GO:0055085">
    <property type="term" value="P:transmembrane transport"/>
    <property type="evidence" value="ECO:0007669"/>
    <property type="project" value="TreeGrafter"/>
</dbReference>
<dbReference type="AlphaFoldDB" id="A0A1M6M475"/>
<feature type="transmembrane region" description="Helical" evidence="6">
    <location>
        <begin position="66"/>
        <end position="88"/>
    </location>
</feature>
<comment type="subcellular location">
    <subcellularLocation>
        <location evidence="1">Membrane</location>
        <topology evidence="1">Multi-pass membrane protein</topology>
    </subcellularLocation>
</comment>
<feature type="transmembrane region" description="Helical" evidence="6">
    <location>
        <begin position="302"/>
        <end position="327"/>
    </location>
</feature>
<evidence type="ECO:0000256" key="2">
    <source>
        <dbReference type="ARBA" id="ARBA00009773"/>
    </source>
</evidence>
<dbReference type="InterPro" id="IPR002549">
    <property type="entry name" value="AI-2E-like"/>
</dbReference>
<comment type="similarity">
    <text evidence="2">Belongs to the autoinducer-2 exporter (AI-2E) (TC 2.A.86) family.</text>
</comment>
<reference evidence="8" key="1">
    <citation type="submission" date="2016-11" db="EMBL/GenBank/DDBJ databases">
        <authorList>
            <person name="Varghese N."/>
            <person name="Submissions S."/>
        </authorList>
    </citation>
    <scope>NUCLEOTIDE SEQUENCE [LARGE SCALE GENOMIC DNA]</scope>
    <source>
        <strain evidence="8">DSM 26134</strain>
    </source>
</reference>
<dbReference type="STRING" id="156994.SAMN04488028_1011217"/>
<keyword evidence="5 6" id="KW-0472">Membrane</keyword>
<proteinExistence type="inferred from homology"/>
<dbReference type="Proteomes" id="UP000184474">
    <property type="component" value="Unassembled WGS sequence"/>
</dbReference>
<dbReference type="GO" id="GO:0016020">
    <property type="term" value="C:membrane"/>
    <property type="evidence" value="ECO:0007669"/>
    <property type="project" value="UniProtKB-SubCell"/>
</dbReference>
<evidence type="ECO:0000313" key="8">
    <source>
        <dbReference type="Proteomes" id="UP000184474"/>
    </source>
</evidence>
<feature type="transmembrane region" description="Helical" evidence="6">
    <location>
        <begin position="12"/>
        <end position="45"/>
    </location>
</feature>
<evidence type="ECO:0000256" key="5">
    <source>
        <dbReference type="ARBA" id="ARBA00023136"/>
    </source>
</evidence>
<protein>
    <submittedName>
        <fullName evidence="7">Predicted PurR-regulated permease PerM</fullName>
    </submittedName>
</protein>
<feature type="transmembrane region" description="Helical" evidence="6">
    <location>
        <begin position="228"/>
        <end position="256"/>
    </location>
</feature>
<evidence type="ECO:0000256" key="1">
    <source>
        <dbReference type="ARBA" id="ARBA00004141"/>
    </source>
</evidence>
<organism evidence="7 8">
    <name type="scientific">Reichenbachiella agariperforans</name>
    <dbReference type="NCBI Taxonomy" id="156994"/>
    <lineage>
        <taxon>Bacteria</taxon>
        <taxon>Pseudomonadati</taxon>
        <taxon>Bacteroidota</taxon>
        <taxon>Cytophagia</taxon>
        <taxon>Cytophagales</taxon>
        <taxon>Reichenbachiellaceae</taxon>
        <taxon>Reichenbachiella</taxon>
    </lineage>
</organism>
<evidence type="ECO:0000256" key="6">
    <source>
        <dbReference type="SAM" id="Phobius"/>
    </source>
</evidence>
<accession>A0A1M6M475</accession>
<dbReference type="PANTHER" id="PTHR21716">
    <property type="entry name" value="TRANSMEMBRANE PROTEIN"/>
    <property type="match status" value="1"/>
</dbReference>
<dbReference type="RefSeq" id="WP_073120347.1">
    <property type="nucleotide sequence ID" value="NZ_FRAA01000001.1"/>
</dbReference>
<evidence type="ECO:0000256" key="3">
    <source>
        <dbReference type="ARBA" id="ARBA00022692"/>
    </source>
</evidence>
<dbReference type="Pfam" id="PF01594">
    <property type="entry name" value="AI-2E_transport"/>
    <property type="match status" value="1"/>
</dbReference>
<feature type="transmembrane region" description="Helical" evidence="6">
    <location>
        <begin position="203"/>
        <end position="222"/>
    </location>
</feature>
<feature type="transmembrane region" description="Helical" evidence="6">
    <location>
        <begin position="136"/>
        <end position="162"/>
    </location>
</feature>
<feature type="transmembrane region" description="Helical" evidence="6">
    <location>
        <begin position="263"/>
        <end position="282"/>
    </location>
</feature>